<dbReference type="EMBL" id="JAHQIW010005355">
    <property type="protein sequence ID" value="KAJ1365745.1"/>
    <property type="molecule type" value="Genomic_DNA"/>
</dbReference>
<reference evidence="1" key="1">
    <citation type="submission" date="2021-06" db="EMBL/GenBank/DDBJ databases">
        <title>Parelaphostrongylus tenuis whole genome reference sequence.</title>
        <authorList>
            <person name="Garwood T.J."/>
            <person name="Larsen P.A."/>
            <person name="Fountain-Jones N.M."/>
            <person name="Garbe J.R."/>
            <person name="Macchietto M.G."/>
            <person name="Kania S.A."/>
            <person name="Gerhold R.W."/>
            <person name="Richards J.E."/>
            <person name="Wolf T.M."/>
        </authorList>
    </citation>
    <scope>NUCLEOTIDE SEQUENCE</scope>
    <source>
        <strain evidence="1">MNPRO001-30</strain>
        <tissue evidence="1">Meninges</tissue>
    </source>
</reference>
<organism evidence="1 2">
    <name type="scientific">Parelaphostrongylus tenuis</name>
    <name type="common">Meningeal worm</name>
    <dbReference type="NCBI Taxonomy" id="148309"/>
    <lineage>
        <taxon>Eukaryota</taxon>
        <taxon>Metazoa</taxon>
        <taxon>Ecdysozoa</taxon>
        <taxon>Nematoda</taxon>
        <taxon>Chromadorea</taxon>
        <taxon>Rhabditida</taxon>
        <taxon>Rhabditina</taxon>
        <taxon>Rhabditomorpha</taxon>
        <taxon>Strongyloidea</taxon>
        <taxon>Metastrongylidae</taxon>
        <taxon>Parelaphostrongylus</taxon>
    </lineage>
</organism>
<proteinExistence type="predicted"/>
<dbReference type="Proteomes" id="UP001196413">
    <property type="component" value="Unassembled WGS sequence"/>
</dbReference>
<sequence length="67" mass="7618">MAELVSDAPCGVVQVHRTQGEELMNSRDRQKCSKLFDWNIEEVVVEGLHFGLLLGTLHSIYIKYAKN</sequence>
<keyword evidence="2" id="KW-1185">Reference proteome</keyword>
<name>A0AAD5MWC3_PARTN</name>
<comment type="caution">
    <text evidence="1">The sequence shown here is derived from an EMBL/GenBank/DDBJ whole genome shotgun (WGS) entry which is preliminary data.</text>
</comment>
<evidence type="ECO:0000313" key="1">
    <source>
        <dbReference type="EMBL" id="KAJ1365745.1"/>
    </source>
</evidence>
<protein>
    <submittedName>
        <fullName evidence="1">Uncharacterized protein</fullName>
    </submittedName>
</protein>
<dbReference type="AlphaFoldDB" id="A0AAD5MWC3"/>
<gene>
    <name evidence="1" type="ORF">KIN20_026168</name>
</gene>
<accession>A0AAD5MWC3</accession>
<evidence type="ECO:0000313" key="2">
    <source>
        <dbReference type="Proteomes" id="UP001196413"/>
    </source>
</evidence>